<evidence type="ECO:0000256" key="3">
    <source>
        <dbReference type="ARBA" id="ARBA00022553"/>
    </source>
</evidence>
<dbReference type="InterPro" id="IPR050482">
    <property type="entry name" value="Sensor_HK_TwoCompSys"/>
</dbReference>
<dbReference type="Pfam" id="PF02518">
    <property type="entry name" value="HATPase_c"/>
    <property type="match status" value="1"/>
</dbReference>
<keyword evidence="10" id="KW-1133">Transmembrane helix</keyword>
<feature type="coiled-coil region" evidence="9">
    <location>
        <begin position="152"/>
        <end position="186"/>
    </location>
</feature>
<dbReference type="Gene3D" id="1.20.5.1930">
    <property type="match status" value="1"/>
</dbReference>
<name>A0ABW1KPE1_9ACTN</name>
<evidence type="ECO:0000256" key="8">
    <source>
        <dbReference type="ARBA" id="ARBA00023012"/>
    </source>
</evidence>
<evidence type="ECO:0000256" key="5">
    <source>
        <dbReference type="ARBA" id="ARBA00022741"/>
    </source>
</evidence>
<comment type="catalytic activity">
    <reaction evidence="1">
        <text>ATP + protein L-histidine = ADP + protein N-phospho-L-histidine.</text>
        <dbReference type="EC" id="2.7.13.3"/>
    </reaction>
</comment>
<reference evidence="13" key="1">
    <citation type="journal article" date="2019" name="Int. J. Syst. Evol. Microbiol.">
        <title>The Global Catalogue of Microorganisms (GCM) 10K type strain sequencing project: providing services to taxonomists for standard genome sequencing and annotation.</title>
        <authorList>
            <consortium name="The Broad Institute Genomics Platform"/>
            <consortium name="The Broad Institute Genome Sequencing Center for Infectious Disease"/>
            <person name="Wu L."/>
            <person name="Ma J."/>
        </authorList>
    </citation>
    <scope>NUCLEOTIDE SEQUENCE [LARGE SCALE GENOMIC DNA]</scope>
    <source>
        <strain evidence="13">ZS-35-S2</strain>
    </source>
</reference>
<evidence type="ECO:0000256" key="7">
    <source>
        <dbReference type="ARBA" id="ARBA00022840"/>
    </source>
</evidence>
<organism evidence="12 13">
    <name type="scientific">Plantactinospora solaniradicis</name>
    <dbReference type="NCBI Taxonomy" id="1723736"/>
    <lineage>
        <taxon>Bacteria</taxon>
        <taxon>Bacillati</taxon>
        <taxon>Actinomycetota</taxon>
        <taxon>Actinomycetes</taxon>
        <taxon>Micromonosporales</taxon>
        <taxon>Micromonosporaceae</taxon>
        <taxon>Plantactinospora</taxon>
    </lineage>
</organism>
<accession>A0ABW1KPE1</accession>
<gene>
    <name evidence="12" type="ORF">ACFP2T_46965</name>
</gene>
<feature type="domain" description="Histidine kinase" evidence="11">
    <location>
        <begin position="295"/>
        <end position="384"/>
    </location>
</feature>
<evidence type="ECO:0000259" key="11">
    <source>
        <dbReference type="PROSITE" id="PS50109"/>
    </source>
</evidence>
<dbReference type="GO" id="GO:0016301">
    <property type="term" value="F:kinase activity"/>
    <property type="evidence" value="ECO:0007669"/>
    <property type="project" value="UniProtKB-KW"/>
</dbReference>
<feature type="transmembrane region" description="Helical" evidence="10">
    <location>
        <begin position="35"/>
        <end position="54"/>
    </location>
</feature>
<dbReference type="PANTHER" id="PTHR24421:SF10">
    <property type="entry name" value="NITRATE_NITRITE SENSOR PROTEIN NARQ"/>
    <property type="match status" value="1"/>
</dbReference>
<dbReference type="Pfam" id="PF23539">
    <property type="entry name" value="DUF7134"/>
    <property type="match status" value="1"/>
</dbReference>
<keyword evidence="10" id="KW-0812">Transmembrane</keyword>
<feature type="transmembrane region" description="Helical" evidence="10">
    <location>
        <begin position="12"/>
        <end position="29"/>
    </location>
</feature>
<dbReference type="Proteomes" id="UP001596203">
    <property type="component" value="Unassembled WGS sequence"/>
</dbReference>
<proteinExistence type="predicted"/>
<keyword evidence="7" id="KW-0067">ATP-binding</keyword>
<keyword evidence="9" id="KW-0175">Coiled coil</keyword>
<dbReference type="InterPro" id="IPR011712">
    <property type="entry name" value="Sig_transdc_His_kin_sub3_dim/P"/>
</dbReference>
<dbReference type="PANTHER" id="PTHR24421">
    <property type="entry name" value="NITRATE/NITRITE SENSOR PROTEIN NARX-RELATED"/>
    <property type="match status" value="1"/>
</dbReference>
<dbReference type="SUPFAM" id="SSF55874">
    <property type="entry name" value="ATPase domain of HSP90 chaperone/DNA topoisomerase II/histidine kinase"/>
    <property type="match status" value="1"/>
</dbReference>
<protein>
    <recommendedName>
        <fullName evidence="2">histidine kinase</fullName>
        <ecNumber evidence="2">2.7.13.3</ecNumber>
    </recommendedName>
</protein>
<keyword evidence="5" id="KW-0547">Nucleotide-binding</keyword>
<comment type="caution">
    <text evidence="12">The sequence shown here is derived from an EMBL/GenBank/DDBJ whole genome shotgun (WGS) entry which is preliminary data.</text>
</comment>
<evidence type="ECO:0000313" key="12">
    <source>
        <dbReference type="EMBL" id="MFC6023684.1"/>
    </source>
</evidence>
<dbReference type="EC" id="2.7.13.3" evidence="2"/>
<keyword evidence="3" id="KW-0597">Phosphoprotein</keyword>
<dbReference type="CDD" id="cd16917">
    <property type="entry name" value="HATPase_UhpB-NarQ-NarX-like"/>
    <property type="match status" value="1"/>
</dbReference>
<keyword evidence="8" id="KW-0902">Two-component regulatory system</keyword>
<keyword evidence="6 12" id="KW-0418">Kinase</keyword>
<evidence type="ECO:0000256" key="9">
    <source>
        <dbReference type="SAM" id="Coils"/>
    </source>
</evidence>
<feature type="transmembrane region" description="Helical" evidence="10">
    <location>
        <begin position="135"/>
        <end position="152"/>
    </location>
</feature>
<dbReference type="PROSITE" id="PS50109">
    <property type="entry name" value="HIS_KIN"/>
    <property type="match status" value="1"/>
</dbReference>
<dbReference type="InterPro" id="IPR055558">
    <property type="entry name" value="DUF7134"/>
</dbReference>
<evidence type="ECO:0000256" key="10">
    <source>
        <dbReference type="SAM" id="Phobius"/>
    </source>
</evidence>
<dbReference type="EMBL" id="JBHSPR010000101">
    <property type="protein sequence ID" value="MFC6023684.1"/>
    <property type="molecule type" value="Genomic_DNA"/>
</dbReference>
<keyword evidence="10" id="KW-0472">Membrane</keyword>
<dbReference type="RefSeq" id="WP_377434312.1">
    <property type="nucleotide sequence ID" value="NZ_JBHSPR010000101.1"/>
</dbReference>
<dbReference type="InterPro" id="IPR003594">
    <property type="entry name" value="HATPase_dom"/>
</dbReference>
<feature type="transmembrane region" description="Helical" evidence="10">
    <location>
        <begin position="61"/>
        <end position="82"/>
    </location>
</feature>
<evidence type="ECO:0000313" key="13">
    <source>
        <dbReference type="Proteomes" id="UP001596203"/>
    </source>
</evidence>
<evidence type="ECO:0000256" key="2">
    <source>
        <dbReference type="ARBA" id="ARBA00012438"/>
    </source>
</evidence>
<feature type="transmembrane region" description="Helical" evidence="10">
    <location>
        <begin position="102"/>
        <end position="123"/>
    </location>
</feature>
<evidence type="ECO:0000256" key="6">
    <source>
        <dbReference type="ARBA" id="ARBA00022777"/>
    </source>
</evidence>
<dbReference type="Gene3D" id="3.30.565.10">
    <property type="entry name" value="Histidine kinase-like ATPase, C-terminal domain"/>
    <property type="match status" value="1"/>
</dbReference>
<evidence type="ECO:0000256" key="1">
    <source>
        <dbReference type="ARBA" id="ARBA00000085"/>
    </source>
</evidence>
<dbReference type="InterPro" id="IPR005467">
    <property type="entry name" value="His_kinase_dom"/>
</dbReference>
<sequence length="386" mass="40655">MRDDGWRGGSRDWLVAFGVAVLVLLGAATAQPGRIPLDAAGCLLLVLSATALAVRRRTPRLVLGITTVCLLVYQARGYPGVVPAVPTMFALYATVQAGHRRLAGTAIGAILVGGFTAEVVLSSGGQAAPDAFQRWFLLIGWMVAASVAAEVARQRQAYLEQVEQRAADAERTREETARRRADEERLRIARELHDSLTHSISIIKVQAGVAVHLARKRDEPVPEALLAIQQASGEATRELRATLEVLRSDGDQPGSGLDRLANLVEGARKAGLPVVVKVGGDQRPLPAPVDRAAYRIIQEALTNVTRHAGAATVAVELDYRDDALAVRVDDDGRGTVADGGGASVVPGVGLVGMRERVTALGGSLHVGPRDGGGFGVRAELPLGVDS</sequence>
<dbReference type="InterPro" id="IPR036890">
    <property type="entry name" value="HATPase_C_sf"/>
</dbReference>
<dbReference type="Pfam" id="PF07730">
    <property type="entry name" value="HisKA_3"/>
    <property type="match status" value="1"/>
</dbReference>
<evidence type="ECO:0000256" key="4">
    <source>
        <dbReference type="ARBA" id="ARBA00022679"/>
    </source>
</evidence>
<keyword evidence="13" id="KW-1185">Reference proteome</keyword>
<keyword evidence="4" id="KW-0808">Transferase</keyword>